<evidence type="ECO:0000313" key="1">
    <source>
        <dbReference type="EMBL" id="MDM8156721.1"/>
    </source>
</evidence>
<gene>
    <name evidence="1" type="ORF">QUV96_03605</name>
</gene>
<dbReference type="RefSeq" id="WP_289607189.1">
    <property type="nucleotide sequence ID" value="NZ_JAUDCG010000011.1"/>
</dbReference>
<reference evidence="1" key="2">
    <citation type="submission" date="2023-06" db="EMBL/GenBank/DDBJ databases">
        <authorList>
            <person name="Zeman M."/>
            <person name="Kubasova T."/>
            <person name="Jahodarova E."/>
            <person name="Nykrynova M."/>
            <person name="Rychlik I."/>
        </authorList>
    </citation>
    <scope>NUCLEOTIDE SEQUENCE</scope>
    <source>
        <strain evidence="1">ET39</strain>
    </source>
</reference>
<organism evidence="1 2">
    <name type="scientific">Amedibacillus dolichus</name>
    <dbReference type="NCBI Taxonomy" id="31971"/>
    <lineage>
        <taxon>Bacteria</taxon>
        <taxon>Bacillati</taxon>
        <taxon>Bacillota</taxon>
        <taxon>Erysipelotrichia</taxon>
        <taxon>Erysipelotrichales</taxon>
        <taxon>Erysipelotrichaceae</taxon>
        <taxon>Amedibacillus</taxon>
    </lineage>
</organism>
<comment type="caution">
    <text evidence="1">The sequence shown here is derived from an EMBL/GenBank/DDBJ whole genome shotgun (WGS) entry which is preliminary data.</text>
</comment>
<protein>
    <recommendedName>
        <fullName evidence="3">YjzC family protein</fullName>
    </recommendedName>
</protein>
<sequence length="53" mass="6184">MANKKYRPGMNCEKTGKYSRYNADGKCVSEDIEVEKGRRFPPAQEEGCYYKEQ</sequence>
<evidence type="ECO:0000313" key="2">
    <source>
        <dbReference type="Proteomes" id="UP001529340"/>
    </source>
</evidence>
<reference evidence="1" key="1">
    <citation type="submission" date="2023-06" db="EMBL/GenBank/DDBJ databases">
        <title>Identification and characterization of horizontal gene transfer across gut microbiota members of farm animals based on homology search.</title>
        <authorList>
            <person name="Schwarzerova J."/>
            <person name="Nykrynova M."/>
            <person name="Jureckova K."/>
            <person name="Cejkova D."/>
            <person name="Rychlik I."/>
        </authorList>
    </citation>
    <scope>NUCLEOTIDE SEQUENCE</scope>
    <source>
        <strain evidence="1">ET39</strain>
    </source>
</reference>
<keyword evidence="2" id="KW-1185">Reference proteome</keyword>
<dbReference type="Proteomes" id="UP001529340">
    <property type="component" value="Unassembled WGS sequence"/>
</dbReference>
<name>A0ABT7UAQ1_9FIRM</name>
<evidence type="ECO:0008006" key="3">
    <source>
        <dbReference type="Google" id="ProtNLM"/>
    </source>
</evidence>
<accession>A0ABT7UAQ1</accession>
<dbReference type="EMBL" id="JAUDCG010000011">
    <property type="protein sequence ID" value="MDM8156721.1"/>
    <property type="molecule type" value="Genomic_DNA"/>
</dbReference>
<proteinExistence type="predicted"/>